<evidence type="ECO:0000313" key="1">
    <source>
        <dbReference type="EMBL" id="KAK7504986.1"/>
    </source>
</evidence>
<dbReference type="EMBL" id="JACVVK020000013">
    <property type="protein sequence ID" value="KAK7504986.1"/>
    <property type="molecule type" value="Genomic_DNA"/>
</dbReference>
<proteinExistence type="predicted"/>
<dbReference type="Proteomes" id="UP001519460">
    <property type="component" value="Unassembled WGS sequence"/>
</dbReference>
<comment type="caution">
    <text evidence="1">The sequence shown here is derived from an EMBL/GenBank/DDBJ whole genome shotgun (WGS) entry which is preliminary data.</text>
</comment>
<organism evidence="1 2">
    <name type="scientific">Batillaria attramentaria</name>
    <dbReference type="NCBI Taxonomy" id="370345"/>
    <lineage>
        <taxon>Eukaryota</taxon>
        <taxon>Metazoa</taxon>
        <taxon>Spiralia</taxon>
        <taxon>Lophotrochozoa</taxon>
        <taxon>Mollusca</taxon>
        <taxon>Gastropoda</taxon>
        <taxon>Caenogastropoda</taxon>
        <taxon>Sorbeoconcha</taxon>
        <taxon>Cerithioidea</taxon>
        <taxon>Batillariidae</taxon>
        <taxon>Batillaria</taxon>
    </lineage>
</organism>
<accession>A0ABD0LZX6</accession>
<reference evidence="1 2" key="1">
    <citation type="journal article" date="2023" name="Sci. Data">
        <title>Genome assembly of the Korean intertidal mud-creeper Batillaria attramentaria.</title>
        <authorList>
            <person name="Patra A.K."/>
            <person name="Ho P.T."/>
            <person name="Jun S."/>
            <person name="Lee S.J."/>
            <person name="Kim Y."/>
            <person name="Won Y.J."/>
        </authorList>
    </citation>
    <scope>NUCLEOTIDE SEQUENCE [LARGE SCALE GENOMIC DNA]</scope>
    <source>
        <strain evidence="1">Wonlab-2016</strain>
    </source>
</reference>
<dbReference type="AlphaFoldDB" id="A0ABD0LZX6"/>
<keyword evidence="2" id="KW-1185">Reference proteome</keyword>
<name>A0ABD0LZX6_9CAEN</name>
<protein>
    <submittedName>
        <fullName evidence="1">Uncharacterized protein</fullName>
    </submittedName>
</protein>
<evidence type="ECO:0000313" key="2">
    <source>
        <dbReference type="Proteomes" id="UP001519460"/>
    </source>
</evidence>
<gene>
    <name evidence="1" type="ORF">BaRGS_00004014</name>
</gene>
<sequence length="115" mass="12766">MSDAALLLPGAKYTVEFPPCALSMGPSGSRNAPLRLISLQRQQALDTNAVVEDEVIFLLIQTFPLGRRCHLCNDLHLDRIGHLAKTKQNNKNELLFFQGDKYAVYYNNSTGKTSA</sequence>